<feature type="compositionally biased region" description="Basic and acidic residues" evidence="1">
    <location>
        <begin position="95"/>
        <end position="105"/>
    </location>
</feature>
<organism evidence="2 4">
    <name type="scientific">Vanilla planifolia</name>
    <name type="common">Vanilla</name>
    <dbReference type="NCBI Taxonomy" id="51239"/>
    <lineage>
        <taxon>Eukaryota</taxon>
        <taxon>Viridiplantae</taxon>
        <taxon>Streptophyta</taxon>
        <taxon>Embryophyta</taxon>
        <taxon>Tracheophyta</taxon>
        <taxon>Spermatophyta</taxon>
        <taxon>Magnoliopsida</taxon>
        <taxon>Liliopsida</taxon>
        <taxon>Asparagales</taxon>
        <taxon>Orchidaceae</taxon>
        <taxon>Vanilloideae</taxon>
        <taxon>Vanilleae</taxon>
        <taxon>Vanilla</taxon>
    </lineage>
</organism>
<evidence type="ECO:0000256" key="1">
    <source>
        <dbReference type="SAM" id="MobiDB-lite"/>
    </source>
</evidence>
<gene>
    <name evidence="3" type="ORF">HPP92_005931</name>
    <name evidence="2" type="ORF">HPP92_006212</name>
</gene>
<evidence type="ECO:0000313" key="5">
    <source>
        <dbReference type="Proteomes" id="UP000639772"/>
    </source>
</evidence>
<dbReference type="EMBL" id="JADCNL010000002">
    <property type="protein sequence ID" value="KAG0492814.1"/>
    <property type="molecule type" value="Genomic_DNA"/>
</dbReference>
<reference evidence="4 5" key="1">
    <citation type="journal article" date="2020" name="Nat. Food">
        <title>A phased Vanilla planifolia genome enables genetic improvement of flavour and production.</title>
        <authorList>
            <person name="Hasing T."/>
            <person name="Tang H."/>
            <person name="Brym M."/>
            <person name="Khazi F."/>
            <person name="Huang T."/>
            <person name="Chambers A.H."/>
        </authorList>
    </citation>
    <scope>NUCLEOTIDE SEQUENCE [LARGE SCALE GENOMIC DNA]</scope>
    <source>
        <tissue evidence="2">Leaf</tissue>
    </source>
</reference>
<name>A0A835RJX3_VANPL</name>
<comment type="caution">
    <text evidence="2">The sequence shown here is derived from an EMBL/GenBank/DDBJ whole genome shotgun (WGS) entry which is preliminary data.</text>
</comment>
<proteinExistence type="predicted"/>
<dbReference type="Proteomes" id="UP000639772">
    <property type="component" value="Unassembled WGS sequence"/>
</dbReference>
<dbReference type="EMBL" id="JADCNM010000002">
    <property type="protein sequence ID" value="KAG0494937.1"/>
    <property type="molecule type" value="Genomic_DNA"/>
</dbReference>
<keyword evidence="4" id="KW-1185">Reference proteome</keyword>
<protein>
    <submittedName>
        <fullName evidence="2">Uncharacterized protein</fullName>
    </submittedName>
</protein>
<dbReference type="Proteomes" id="UP000636800">
    <property type="component" value="Chromosome 2"/>
</dbReference>
<evidence type="ECO:0000313" key="4">
    <source>
        <dbReference type="Proteomes" id="UP000636800"/>
    </source>
</evidence>
<accession>A0A835RJX3</accession>
<feature type="region of interest" description="Disordered" evidence="1">
    <location>
        <begin position="93"/>
        <end position="113"/>
    </location>
</feature>
<evidence type="ECO:0000313" key="2">
    <source>
        <dbReference type="EMBL" id="KAG0492814.1"/>
    </source>
</evidence>
<sequence>MRIACIGRDKSGFVRDRESAWSDDRCVDVADLWRRSAIASKIANRRRFASLGIMVVMIDVCSSVHPEKKGWRNDSSRGGSGFSVPRLVSKLYQGIREERDRDRNRRSTTMAKS</sequence>
<evidence type="ECO:0000313" key="3">
    <source>
        <dbReference type="EMBL" id="KAG0494937.1"/>
    </source>
</evidence>
<dbReference type="AlphaFoldDB" id="A0A835RJX3"/>